<dbReference type="PROSITE" id="PS00375">
    <property type="entry name" value="UDPGT"/>
    <property type="match status" value="1"/>
</dbReference>
<dbReference type="InterPro" id="IPR050271">
    <property type="entry name" value="UDP-glycosyltransferase"/>
</dbReference>
<keyword evidence="3 4" id="KW-0808">Transferase</keyword>
<dbReference type="CDD" id="cd03784">
    <property type="entry name" value="GT1_Gtf-like"/>
    <property type="match status" value="1"/>
</dbReference>
<evidence type="ECO:0000256" key="1">
    <source>
        <dbReference type="ARBA" id="ARBA00009995"/>
    </source>
</evidence>
<dbReference type="EC" id="2.4.1.17" evidence="5"/>
<dbReference type="AlphaFoldDB" id="A0A1D2NF64"/>
<accession>A0A1D2NF64</accession>
<evidence type="ECO:0000256" key="5">
    <source>
        <dbReference type="RuleBase" id="RU362059"/>
    </source>
</evidence>
<evidence type="ECO:0000256" key="3">
    <source>
        <dbReference type="ARBA" id="ARBA00022679"/>
    </source>
</evidence>
<evidence type="ECO:0000256" key="2">
    <source>
        <dbReference type="ARBA" id="ARBA00022676"/>
    </source>
</evidence>
<protein>
    <recommendedName>
        <fullName evidence="5">UDP-glucuronosyltransferase</fullName>
        <ecNumber evidence="5">2.4.1.17</ecNumber>
    </recommendedName>
</protein>
<evidence type="ECO:0000256" key="4">
    <source>
        <dbReference type="RuleBase" id="RU003718"/>
    </source>
</evidence>
<feature type="signal peptide" evidence="5">
    <location>
        <begin position="1"/>
        <end position="22"/>
    </location>
</feature>
<sequence length="385" mass="44011">MKALIFTLLCVTFLSVIQRAYSANFLIYNAVGTHSTRISMTPYMEALANKGHNITFLSAFENNDPVKHPQKECSKMWYELKNLGLAACTMLYSRSAYFVTDEIFQAFTRWTAITKTGLELDEFASFSEIEKNASLILLTTHFSMDYPRSFPPNVIPIGGTVVSKKTKPLPKDMEKFINEGKEGFIFISFGSVAEFVNFDEEVQREFILALKSFPKLRFIWKSTFDINATLPSNVLVTKWAPQQTLLAHPKIKAFVTHSGMGSTTEAIHFAVPLICVPILAEQDMNAEVIALRGAGIKLEIIGLRQHEMEHALTEILHNEKYRNGMKKLSEIFKDRQIPPLETAVWWTEYILRHEDTNSFLRSPSVEQTWWAKRNVDVWVVLHLAY</sequence>
<keyword evidence="2 4" id="KW-0328">Glycosyltransferase</keyword>
<dbReference type="Proteomes" id="UP000094527">
    <property type="component" value="Unassembled WGS sequence"/>
</dbReference>
<dbReference type="InterPro" id="IPR035595">
    <property type="entry name" value="UDP_glycos_trans_CS"/>
</dbReference>
<comment type="catalytic activity">
    <reaction evidence="5">
        <text>glucuronate acceptor + UDP-alpha-D-glucuronate = acceptor beta-D-glucuronoside + UDP + H(+)</text>
        <dbReference type="Rhea" id="RHEA:21032"/>
        <dbReference type="ChEBI" id="CHEBI:15378"/>
        <dbReference type="ChEBI" id="CHEBI:58052"/>
        <dbReference type="ChEBI" id="CHEBI:58223"/>
        <dbReference type="ChEBI" id="CHEBI:132367"/>
        <dbReference type="ChEBI" id="CHEBI:132368"/>
        <dbReference type="EC" id="2.4.1.17"/>
    </reaction>
</comment>
<evidence type="ECO:0000313" key="6">
    <source>
        <dbReference type="EMBL" id="ODN03745.1"/>
    </source>
</evidence>
<dbReference type="PANTHER" id="PTHR48043:SF145">
    <property type="entry name" value="FI06409P-RELATED"/>
    <property type="match status" value="1"/>
</dbReference>
<dbReference type="STRING" id="48709.A0A1D2NF64"/>
<dbReference type="GO" id="GO:0015020">
    <property type="term" value="F:glucuronosyltransferase activity"/>
    <property type="evidence" value="ECO:0007669"/>
    <property type="project" value="UniProtKB-EC"/>
</dbReference>
<dbReference type="Gene3D" id="3.40.50.2000">
    <property type="entry name" value="Glycogen Phosphorylase B"/>
    <property type="match status" value="1"/>
</dbReference>
<dbReference type="Pfam" id="PF00201">
    <property type="entry name" value="UDPGT"/>
    <property type="match status" value="1"/>
</dbReference>
<dbReference type="InterPro" id="IPR002213">
    <property type="entry name" value="UDP_glucos_trans"/>
</dbReference>
<dbReference type="PANTHER" id="PTHR48043">
    <property type="entry name" value="EG:EG0003.4 PROTEIN-RELATED"/>
    <property type="match status" value="1"/>
</dbReference>
<comment type="caution">
    <text evidence="6">The sequence shown here is derived from an EMBL/GenBank/DDBJ whole genome shotgun (WGS) entry which is preliminary data.</text>
</comment>
<keyword evidence="7" id="KW-1185">Reference proteome</keyword>
<reference evidence="6 7" key="1">
    <citation type="journal article" date="2016" name="Genome Biol. Evol.">
        <title>Gene Family Evolution Reflects Adaptation to Soil Environmental Stressors in the Genome of the Collembolan Orchesella cincta.</title>
        <authorList>
            <person name="Faddeeva-Vakhrusheva A."/>
            <person name="Derks M.F."/>
            <person name="Anvar S.Y."/>
            <person name="Agamennone V."/>
            <person name="Suring W."/>
            <person name="Smit S."/>
            <person name="van Straalen N.M."/>
            <person name="Roelofs D."/>
        </authorList>
    </citation>
    <scope>NUCLEOTIDE SEQUENCE [LARGE SCALE GENOMIC DNA]</scope>
    <source>
        <tissue evidence="6">Mixed pool</tissue>
    </source>
</reference>
<dbReference type="EMBL" id="LJIJ01000065">
    <property type="protein sequence ID" value="ODN03745.1"/>
    <property type="molecule type" value="Genomic_DNA"/>
</dbReference>
<dbReference type="FunFam" id="3.40.50.2000:FF:000021">
    <property type="entry name" value="UDP-glucuronosyltransferase"/>
    <property type="match status" value="1"/>
</dbReference>
<organism evidence="6 7">
    <name type="scientific">Orchesella cincta</name>
    <name type="common">Springtail</name>
    <name type="synonym">Podura cincta</name>
    <dbReference type="NCBI Taxonomy" id="48709"/>
    <lineage>
        <taxon>Eukaryota</taxon>
        <taxon>Metazoa</taxon>
        <taxon>Ecdysozoa</taxon>
        <taxon>Arthropoda</taxon>
        <taxon>Hexapoda</taxon>
        <taxon>Collembola</taxon>
        <taxon>Entomobryomorpha</taxon>
        <taxon>Entomobryoidea</taxon>
        <taxon>Orchesellidae</taxon>
        <taxon>Orchesellinae</taxon>
        <taxon>Orchesella</taxon>
    </lineage>
</organism>
<gene>
    <name evidence="6" type="ORF">Ocin01_02961</name>
</gene>
<comment type="subcellular location">
    <subcellularLocation>
        <location evidence="5">Membrane</location>
        <topology evidence="5">Single-pass membrane protein</topology>
    </subcellularLocation>
</comment>
<comment type="similarity">
    <text evidence="1 4">Belongs to the UDP-glycosyltransferase family.</text>
</comment>
<dbReference type="OrthoDB" id="5835829at2759"/>
<dbReference type="GO" id="GO:0016020">
    <property type="term" value="C:membrane"/>
    <property type="evidence" value="ECO:0007669"/>
    <property type="project" value="UniProtKB-SubCell"/>
</dbReference>
<name>A0A1D2NF64_ORCCI</name>
<proteinExistence type="inferred from homology"/>
<dbReference type="SUPFAM" id="SSF53756">
    <property type="entry name" value="UDP-Glycosyltransferase/glycogen phosphorylase"/>
    <property type="match status" value="1"/>
</dbReference>
<keyword evidence="5" id="KW-0732">Signal</keyword>
<feature type="chain" id="PRO_5008811372" description="UDP-glucuronosyltransferase" evidence="5">
    <location>
        <begin position="23"/>
        <end position="385"/>
    </location>
</feature>
<evidence type="ECO:0000313" key="7">
    <source>
        <dbReference type="Proteomes" id="UP000094527"/>
    </source>
</evidence>